<evidence type="ECO:0000256" key="6">
    <source>
        <dbReference type="SAM" id="Phobius"/>
    </source>
</evidence>
<organism evidence="8 9">
    <name type="scientific">Cadophora malorum</name>
    <dbReference type="NCBI Taxonomy" id="108018"/>
    <lineage>
        <taxon>Eukaryota</taxon>
        <taxon>Fungi</taxon>
        <taxon>Dikarya</taxon>
        <taxon>Ascomycota</taxon>
        <taxon>Pezizomycotina</taxon>
        <taxon>Leotiomycetes</taxon>
        <taxon>Helotiales</taxon>
        <taxon>Ploettnerulaceae</taxon>
        <taxon>Cadophora</taxon>
    </lineage>
</organism>
<dbReference type="PANTHER" id="PTHR23502">
    <property type="entry name" value="MAJOR FACILITATOR SUPERFAMILY"/>
    <property type="match status" value="1"/>
</dbReference>
<dbReference type="SUPFAM" id="SSF103473">
    <property type="entry name" value="MFS general substrate transporter"/>
    <property type="match status" value="1"/>
</dbReference>
<feature type="compositionally biased region" description="Low complexity" evidence="5">
    <location>
        <begin position="296"/>
        <end position="305"/>
    </location>
</feature>
<feature type="transmembrane region" description="Helical" evidence="6">
    <location>
        <begin position="166"/>
        <end position="189"/>
    </location>
</feature>
<evidence type="ECO:0000313" key="8">
    <source>
        <dbReference type="EMBL" id="KAG4421447.1"/>
    </source>
</evidence>
<keyword evidence="9" id="KW-1185">Reference proteome</keyword>
<feature type="transmembrane region" description="Helical" evidence="6">
    <location>
        <begin position="344"/>
        <end position="369"/>
    </location>
</feature>
<evidence type="ECO:0000256" key="2">
    <source>
        <dbReference type="ARBA" id="ARBA00022692"/>
    </source>
</evidence>
<dbReference type="PANTHER" id="PTHR23502:SF20">
    <property type="entry name" value="TRANSPORTER, PUTATIVE (AFU_ORTHOLOGUE AFUA_6G13880)-RELATED"/>
    <property type="match status" value="1"/>
</dbReference>
<protein>
    <recommendedName>
        <fullName evidence="7">Major facilitator superfamily (MFS) profile domain-containing protein</fullName>
    </recommendedName>
</protein>
<evidence type="ECO:0000313" key="9">
    <source>
        <dbReference type="Proteomes" id="UP000664132"/>
    </source>
</evidence>
<accession>A0A8H7TKW4</accession>
<dbReference type="InterPro" id="IPR020846">
    <property type="entry name" value="MFS_dom"/>
</dbReference>
<comment type="caution">
    <text evidence="8">The sequence shown here is derived from an EMBL/GenBank/DDBJ whole genome shotgun (WGS) entry which is preliminary data.</text>
</comment>
<keyword evidence="2 6" id="KW-0812">Transmembrane</keyword>
<comment type="subcellular location">
    <subcellularLocation>
        <location evidence="1">Membrane</location>
        <topology evidence="1">Multi-pass membrane protein</topology>
    </subcellularLocation>
</comment>
<evidence type="ECO:0000256" key="1">
    <source>
        <dbReference type="ARBA" id="ARBA00004141"/>
    </source>
</evidence>
<feature type="transmembrane region" description="Helical" evidence="6">
    <location>
        <begin position="70"/>
        <end position="89"/>
    </location>
</feature>
<feature type="transmembrane region" description="Helical" evidence="6">
    <location>
        <begin position="519"/>
        <end position="541"/>
    </location>
</feature>
<dbReference type="InterPro" id="IPR036259">
    <property type="entry name" value="MFS_trans_sf"/>
</dbReference>
<dbReference type="GO" id="GO:0022857">
    <property type="term" value="F:transmembrane transporter activity"/>
    <property type="evidence" value="ECO:0007669"/>
    <property type="project" value="InterPro"/>
</dbReference>
<feature type="transmembrane region" description="Helical" evidence="6">
    <location>
        <begin position="226"/>
        <end position="245"/>
    </location>
</feature>
<dbReference type="InterPro" id="IPR011701">
    <property type="entry name" value="MFS"/>
</dbReference>
<dbReference type="Gene3D" id="1.20.1250.20">
    <property type="entry name" value="MFS general substrate transporter like domains"/>
    <property type="match status" value="1"/>
</dbReference>
<feature type="transmembrane region" description="Helical" evidence="6">
    <location>
        <begin position="453"/>
        <end position="477"/>
    </location>
</feature>
<feature type="transmembrane region" description="Helical" evidence="6">
    <location>
        <begin position="201"/>
        <end position="220"/>
    </location>
</feature>
<sequence length="557" mass="59757">MGLGVLEDHELEHVPGTAPLNELGSENFNTNGVDSTILKHDPTGQIVLVPQPSDSPNDPYNWSRWKKERFTIAFAFGCGAVGAVGPLLSPAFVELAAEFDIGLSNFVQGVQGGVIVAIAFGSLICNALAVKYGKRPIYLITTLGLMVTCFWAAAAKSFASLVAARVIQGFCMGPLEALVPASIADVWFVHERGYRSAIFNLGVLGGINLAAPITGVLIEASSYRVAFYAMGGAFGLALIMIFFWMPETAFVRHGAVNLDTGANNVMTELTLTHKMDAAHVENDEKTAGANTHTPTSSPASPASPASDKKYTFAQEMIPWNGYVNHVSLINTTCRPFVMLASPAVLWATLLFTTCISWLVGISVTLSQIFSAPPYNFSVTSVGLTNLSSFIASVLATFLAGPLIDGIVRRMSLRNGGTFEPEFRLPIMVSYLLFTATGFFAWGQSAVDLSPWPVPVVVGLGLINFGIQLGTTGVVSYVVDCHRDKSGEAFAAMNFVKNLFAFGLVNYINDWLATQGTRNVFFVIGGLTIAASLTTIPMYIWGKRARSWVYRKGIAGKA</sequence>
<feature type="domain" description="Major facilitator superfamily (MFS) profile" evidence="7">
    <location>
        <begin position="70"/>
        <end position="542"/>
    </location>
</feature>
<evidence type="ECO:0000256" key="5">
    <source>
        <dbReference type="SAM" id="MobiDB-lite"/>
    </source>
</evidence>
<evidence type="ECO:0000256" key="4">
    <source>
        <dbReference type="ARBA" id="ARBA00023136"/>
    </source>
</evidence>
<evidence type="ECO:0000256" key="3">
    <source>
        <dbReference type="ARBA" id="ARBA00022989"/>
    </source>
</evidence>
<feature type="transmembrane region" description="Helical" evidence="6">
    <location>
        <begin position="489"/>
        <end position="507"/>
    </location>
</feature>
<keyword evidence="3 6" id="KW-1133">Transmembrane helix</keyword>
<proteinExistence type="predicted"/>
<gene>
    <name evidence="8" type="ORF">IFR04_005397</name>
</gene>
<dbReference type="GO" id="GO:0005886">
    <property type="term" value="C:plasma membrane"/>
    <property type="evidence" value="ECO:0007669"/>
    <property type="project" value="TreeGrafter"/>
</dbReference>
<dbReference type="AlphaFoldDB" id="A0A8H7TKW4"/>
<dbReference type="Pfam" id="PF07690">
    <property type="entry name" value="MFS_1"/>
    <property type="match status" value="1"/>
</dbReference>
<dbReference type="EMBL" id="JAFJYH010000065">
    <property type="protein sequence ID" value="KAG4421447.1"/>
    <property type="molecule type" value="Genomic_DNA"/>
</dbReference>
<feature type="transmembrane region" description="Helical" evidence="6">
    <location>
        <begin position="109"/>
        <end position="130"/>
    </location>
</feature>
<dbReference type="Proteomes" id="UP000664132">
    <property type="component" value="Unassembled WGS sequence"/>
</dbReference>
<feature type="transmembrane region" description="Helical" evidence="6">
    <location>
        <begin position="137"/>
        <end position="154"/>
    </location>
</feature>
<dbReference type="OrthoDB" id="2585655at2759"/>
<evidence type="ECO:0000259" key="7">
    <source>
        <dbReference type="PROSITE" id="PS50850"/>
    </source>
</evidence>
<feature type="region of interest" description="Disordered" evidence="5">
    <location>
        <begin position="285"/>
        <end position="306"/>
    </location>
</feature>
<keyword evidence="4 6" id="KW-0472">Membrane</keyword>
<feature type="transmembrane region" description="Helical" evidence="6">
    <location>
        <begin position="381"/>
        <end position="403"/>
    </location>
</feature>
<name>A0A8H7TKW4_9HELO</name>
<dbReference type="PROSITE" id="PS50850">
    <property type="entry name" value="MFS"/>
    <property type="match status" value="1"/>
</dbReference>
<reference evidence="8" key="1">
    <citation type="submission" date="2021-02" db="EMBL/GenBank/DDBJ databases">
        <title>Genome sequence Cadophora malorum strain M34.</title>
        <authorList>
            <person name="Stefanovic E."/>
            <person name="Vu D."/>
            <person name="Scully C."/>
            <person name="Dijksterhuis J."/>
            <person name="Roader J."/>
            <person name="Houbraken J."/>
        </authorList>
    </citation>
    <scope>NUCLEOTIDE SEQUENCE</scope>
    <source>
        <strain evidence="8">M34</strain>
    </source>
</reference>
<feature type="transmembrane region" description="Helical" evidence="6">
    <location>
        <begin position="424"/>
        <end position="441"/>
    </location>
</feature>